<protein>
    <recommendedName>
        <fullName evidence="3">Helix-turn-helix domain-containing protein</fullName>
    </recommendedName>
</protein>
<reference evidence="2" key="1">
    <citation type="submission" date="2019-03" db="EMBL/GenBank/DDBJ databases">
        <authorList>
            <person name="Li J."/>
        </authorList>
    </citation>
    <scope>NUCLEOTIDE SEQUENCE [LARGE SCALE GENOMIC DNA]</scope>
    <source>
        <strain evidence="2">2251</strain>
    </source>
</reference>
<dbReference type="RefSeq" id="WP_135312901.1">
    <property type="nucleotide sequence ID" value="NZ_CP038439.1"/>
</dbReference>
<dbReference type="Proteomes" id="UP000296374">
    <property type="component" value="Chromosome"/>
</dbReference>
<organism evidence="1 2">
    <name type="scientific">Paracoccus liaowanqingii</name>
    <dbReference type="NCBI Taxonomy" id="2560053"/>
    <lineage>
        <taxon>Bacteria</taxon>
        <taxon>Pseudomonadati</taxon>
        <taxon>Pseudomonadota</taxon>
        <taxon>Alphaproteobacteria</taxon>
        <taxon>Rhodobacterales</taxon>
        <taxon>Paracoccaceae</taxon>
        <taxon>Paracoccus</taxon>
    </lineage>
</organism>
<accession>A0A4V1BJ05</accession>
<evidence type="ECO:0000313" key="2">
    <source>
        <dbReference type="Proteomes" id="UP000296374"/>
    </source>
</evidence>
<dbReference type="AlphaFoldDB" id="A0A4V1BJ05"/>
<sequence length="78" mass="8445">MEPAREIIKKCGGAKRVAEVTGCSVNWVYRWVTSADSGGTGGRVPEKPRRRLLEAARAGQVELSPSDFEPGWSVEAAE</sequence>
<evidence type="ECO:0000313" key="1">
    <source>
        <dbReference type="EMBL" id="QBX34612.1"/>
    </source>
</evidence>
<dbReference type="EMBL" id="CP038439">
    <property type="protein sequence ID" value="QBX34612.1"/>
    <property type="molecule type" value="Genomic_DNA"/>
</dbReference>
<evidence type="ECO:0008006" key="3">
    <source>
        <dbReference type="Google" id="ProtNLM"/>
    </source>
</evidence>
<proteinExistence type="predicted"/>
<name>A0A4V1BJ05_9RHOB</name>
<gene>
    <name evidence="1" type="ORF">E4191_07720</name>
</gene>
<dbReference type="KEGG" id="plia:E4191_07720"/>